<name>A0A0G2TU42_HCMV</name>
<evidence type="ECO:0000313" key="3">
    <source>
        <dbReference type="Proteomes" id="UP000099255"/>
    </source>
</evidence>
<feature type="transmembrane region" description="Helical" evidence="1">
    <location>
        <begin position="188"/>
        <end position="206"/>
    </location>
</feature>
<dbReference type="InterPro" id="IPR036179">
    <property type="entry name" value="Ig-like_dom_sf"/>
</dbReference>
<keyword evidence="1" id="KW-1133">Transmembrane helix</keyword>
<evidence type="ECO:0000256" key="1">
    <source>
        <dbReference type="SAM" id="Phobius"/>
    </source>
</evidence>
<accession>A0A0G2TU42</accession>
<organismHost>
    <name type="scientific">Homo sapiens</name>
    <name type="common">Human</name>
    <dbReference type="NCBI Taxonomy" id="9606"/>
</organismHost>
<gene>
    <name evidence="2" type="primary">UL9</name>
</gene>
<dbReference type="SUPFAM" id="SSF48726">
    <property type="entry name" value="Immunoglobulin"/>
    <property type="match status" value="1"/>
</dbReference>
<keyword evidence="1" id="KW-0472">Membrane</keyword>
<organism evidence="2 3">
    <name type="scientific">Human cytomegalovirus</name>
    <name type="common">HHV-5</name>
    <name type="synonym">Human herpesvirus 5</name>
    <dbReference type="NCBI Taxonomy" id="10359"/>
    <lineage>
        <taxon>Viruses</taxon>
        <taxon>Duplodnaviria</taxon>
        <taxon>Heunggongvirae</taxon>
        <taxon>Peploviricota</taxon>
        <taxon>Herviviricetes</taxon>
        <taxon>Herpesvirales</taxon>
        <taxon>Orthoherpesviridae</taxon>
        <taxon>Betaherpesvirinae</taxon>
        <taxon>Cytomegalovirus</taxon>
        <taxon>Cytomegalovirus humanbeta5</taxon>
    </lineage>
</organism>
<keyword evidence="1" id="KW-0812">Transmembrane</keyword>
<reference evidence="2 3" key="1">
    <citation type="journal article" date="2015" name="J. Virol.">
        <title>High-throughput analysis of human cytomegalovirus genome diversity highlights the widespread occurrence of gene-disrupting mutations and pervasive recombination.</title>
        <authorList>
            <person name="Sijmons S."/>
            <person name="Thys K."/>
            <person name="Mbong Ngwese M."/>
            <person name="Van Damme E."/>
            <person name="Dvorak J."/>
            <person name="Van Loock M."/>
            <person name="Li G."/>
            <person name="Tachezy R."/>
            <person name="Busson L."/>
            <person name="Aerssens J."/>
            <person name="Van Ranst M."/>
            <person name="Maes P."/>
        </authorList>
    </citation>
    <scope>NUCLEOTIDE SEQUENCE [LARGE SCALE GENOMIC DNA]</scope>
    <source>
        <strain evidence="2">BE/18/2011</strain>
    </source>
</reference>
<proteinExistence type="predicted"/>
<protein>
    <submittedName>
        <fullName evidence="2">Membrane glycoprotein UL9</fullName>
    </submittedName>
</protein>
<dbReference type="Proteomes" id="UP000099255">
    <property type="component" value="Segment"/>
</dbReference>
<dbReference type="EMBL" id="KP745668">
    <property type="protein sequence ID" value="AKI13419.1"/>
    <property type="molecule type" value="Genomic_DNA"/>
</dbReference>
<evidence type="ECO:0000313" key="2">
    <source>
        <dbReference type="EMBL" id="AKI13419.1"/>
    </source>
</evidence>
<sequence length="228" mass="26931">MYRYTWLLWWITTLLRIQQFYQWWKPDTTSCIQKTGYEGQNLSLPPSNALSSKDYTFSWYKDSLKAPNMLCYYTEKLEEIDSKSDIIRRCFWNHTLLLINLTSHYSGIYYFDSLYTYSWVLRTPLCYNVTVYSIYQTHIHTTILLYPPTSTYNSLTISSFTSTNLTHTAVHYAAGNVEAQHDTATPHTMWIIPLVIVTTIIVLICFKFPQKAWNKFTQYRYNSMLTAA</sequence>